<dbReference type="EMBL" id="CAJNDS010000697">
    <property type="protein sequence ID" value="CAE7228573.1"/>
    <property type="molecule type" value="Genomic_DNA"/>
</dbReference>
<evidence type="ECO:0000313" key="2">
    <source>
        <dbReference type="Proteomes" id="UP000604046"/>
    </source>
</evidence>
<dbReference type="AlphaFoldDB" id="A0A812KKG7"/>
<evidence type="ECO:0000313" key="1">
    <source>
        <dbReference type="EMBL" id="CAE7228573.1"/>
    </source>
</evidence>
<keyword evidence="2" id="KW-1185">Reference proteome</keyword>
<proteinExistence type="predicted"/>
<accession>A0A812KKG7</accession>
<reference evidence="1" key="1">
    <citation type="submission" date="2021-02" db="EMBL/GenBank/DDBJ databases">
        <authorList>
            <person name="Dougan E. K."/>
            <person name="Rhodes N."/>
            <person name="Thang M."/>
            <person name="Chan C."/>
        </authorList>
    </citation>
    <scope>NUCLEOTIDE SEQUENCE</scope>
</reference>
<comment type="caution">
    <text evidence="1">The sequence shown here is derived from an EMBL/GenBank/DDBJ whole genome shotgun (WGS) entry which is preliminary data.</text>
</comment>
<protein>
    <submittedName>
        <fullName evidence="1">Uncharacterized protein</fullName>
    </submittedName>
</protein>
<organism evidence="1 2">
    <name type="scientific">Symbiodinium natans</name>
    <dbReference type="NCBI Taxonomy" id="878477"/>
    <lineage>
        <taxon>Eukaryota</taxon>
        <taxon>Sar</taxon>
        <taxon>Alveolata</taxon>
        <taxon>Dinophyceae</taxon>
        <taxon>Suessiales</taxon>
        <taxon>Symbiodiniaceae</taxon>
        <taxon>Symbiodinium</taxon>
    </lineage>
</organism>
<sequence>MESSARRWQSNEAHTLLRVFNAWKNRAMPKELRDYDILEAQNLALSLAIKRYENYRPVAGCVPYYIRRQDVEEAYFRKYLWQGPRPSFSDEVWKRVEDAWTRANQEAYSLCYDDFGSYVQKLLHPILGYPVQVVWNWASRAACKLVDLRIRVSENSPAHKITYGIVKRALWEHHRCLDYDSLHLGQFHSGDETRWERFELHEGDATIIGELLQVENVLEANYFPGHR</sequence>
<dbReference type="Proteomes" id="UP000604046">
    <property type="component" value="Unassembled WGS sequence"/>
</dbReference>
<gene>
    <name evidence="1" type="ORF">SNAT2548_LOCUS9112</name>
</gene>
<name>A0A812KKG7_9DINO</name>